<dbReference type="CDD" id="cd16473">
    <property type="entry name" value="RING-H2_RNF103"/>
    <property type="match status" value="1"/>
</dbReference>
<name>A0A077WWP3_9FUNG</name>
<feature type="compositionally biased region" description="Low complexity" evidence="9">
    <location>
        <begin position="55"/>
        <end position="77"/>
    </location>
</feature>
<evidence type="ECO:0000256" key="2">
    <source>
        <dbReference type="ARBA" id="ARBA00022692"/>
    </source>
</evidence>
<feature type="region of interest" description="Disordered" evidence="9">
    <location>
        <begin position="143"/>
        <end position="162"/>
    </location>
</feature>
<evidence type="ECO:0000313" key="11">
    <source>
        <dbReference type="EMBL" id="CDS11237.1"/>
    </source>
</evidence>
<sequence>MGQNFSTTSNSHDPSRHMSEQRNDTNANASATSSPRRTLSRSASARQVNRYNPMSRSTRPIRTSSSQSLPLNPSSQLGQTEEDPPPPSGMLTRSRAAAAAAAAALTSVSGQSNLDNVPYSLRRSVRMGRMRQQQEQGDMINIDSPSQQQQQQQSDTSNDPAHTILAPSMIADVITQAVLSAFRERHTGEQQQQGNTETNSDSMMTTATATTSEGGTNEQSLGPEQLSSLASMHFPSMMNQSSNDASSSSPSTGASTEESFFRYVRLPVLLTTVSANGETRQLHERTMPMVIVGYRIRGTANTTTTPTTTTTANQDEGQGLRRSQRLAAQRQQQRQQEEEEEQQRNASSRWMVWIYSDTTGEGGGTLPGLSESPTYEELLSLVESLGPARFPISIEQIDASAPTQQYNAQVAASMVGDTEQCHVCLEKFVALDMVRVLKCQHGFHQTCIDKWLTEGQNRCPLCRAIPVERTPNNTNTTATTSAEATH</sequence>
<evidence type="ECO:0000256" key="3">
    <source>
        <dbReference type="ARBA" id="ARBA00022723"/>
    </source>
</evidence>
<dbReference type="Gene3D" id="3.30.40.10">
    <property type="entry name" value="Zinc/RING finger domain, C3HC4 (zinc finger)"/>
    <property type="match status" value="1"/>
</dbReference>
<evidence type="ECO:0000256" key="9">
    <source>
        <dbReference type="SAM" id="MobiDB-lite"/>
    </source>
</evidence>
<evidence type="ECO:0000256" key="1">
    <source>
        <dbReference type="ARBA" id="ARBA00004167"/>
    </source>
</evidence>
<feature type="region of interest" description="Disordered" evidence="9">
    <location>
        <begin position="1"/>
        <end position="95"/>
    </location>
</feature>
<dbReference type="SUPFAM" id="SSF57850">
    <property type="entry name" value="RING/U-box"/>
    <property type="match status" value="1"/>
</dbReference>
<dbReference type="GO" id="GO:0008270">
    <property type="term" value="F:zinc ion binding"/>
    <property type="evidence" value="ECO:0007669"/>
    <property type="project" value="UniProtKB-KW"/>
</dbReference>
<feature type="compositionally biased region" description="Low complexity" evidence="9">
    <location>
        <begin position="325"/>
        <end position="334"/>
    </location>
</feature>
<dbReference type="PANTHER" id="PTHR47168">
    <property type="entry name" value="RING ZINC FINGER DOMAIN SUPERFAMILY PROTEIN-RELATED"/>
    <property type="match status" value="1"/>
</dbReference>
<dbReference type="PANTHER" id="PTHR47168:SF1">
    <property type="entry name" value="OS02G0798600 PROTEIN"/>
    <property type="match status" value="1"/>
</dbReference>
<organism evidence="11">
    <name type="scientific">Lichtheimia ramosa</name>
    <dbReference type="NCBI Taxonomy" id="688394"/>
    <lineage>
        <taxon>Eukaryota</taxon>
        <taxon>Fungi</taxon>
        <taxon>Fungi incertae sedis</taxon>
        <taxon>Mucoromycota</taxon>
        <taxon>Mucoromycotina</taxon>
        <taxon>Mucoromycetes</taxon>
        <taxon>Mucorales</taxon>
        <taxon>Lichtheimiaceae</taxon>
        <taxon>Lichtheimia</taxon>
    </lineage>
</organism>
<protein>
    <recommendedName>
        <fullName evidence="10">RING-type domain-containing protein</fullName>
    </recommendedName>
</protein>
<dbReference type="EMBL" id="LK023346">
    <property type="protein sequence ID" value="CDS11237.1"/>
    <property type="molecule type" value="Genomic_DNA"/>
</dbReference>
<evidence type="ECO:0000256" key="5">
    <source>
        <dbReference type="ARBA" id="ARBA00022833"/>
    </source>
</evidence>
<keyword evidence="6" id="KW-1133">Transmembrane helix</keyword>
<evidence type="ECO:0000256" key="6">
    <source>
        <dbReference type="ARBA" id="ARBA00022989"/>
    </source>
</evidence>
<feature type="region of interest" description="Disordered" evidence="9">
    <location>
        <begin position="185"/>
        <end position="222"/>
    </location>
</feature>
<keyword evidence="2" id="KW-0812">Transmembrane</keyword>
<comment type="subcellular location">
    <subcellularLocation>
        <location evidence="1">Membrane</location>
        <topology evidence="1">Single-pass membrane protein</topology>
    </subcellularLocation>
</comment>
<evidence type="ECO:0000256" key="7">
    <source>
        <dbReference type="ARBA" id="ARBA00023136"/>
    </source>
</evidence>
<proteinExistence type="predicted"/>
<evidence type="ECO:0000256" key="8">
    <source>
        <dbReference type="PROSITE-ProRule" id="PRU00175"/>
    </source>
</evidence>
<dbReference type="InterPro" id="IPR001841">
    <property type="entry name" value="Znf_RING"/>
</dbReference>
<dbReference type="Pfam" id="PF13639">
    <property type="entry name" value="zf-RING_2"/>
    <property type="match status" value="1"/>
</dbReference>
<feature type="compositionally biased region" description="Basic and acidic residues" evidence="9">
    <location>
        <begin position="13"/>
        <end position="23"/>
    </location>
</feature>
<dbReference type="SMART" id="SM00184">
    <property type="entry name" value="RING"/>
    <property type="match status" value="1"/>
</dbReference>
<evidence type="ECO:0000256" key="4">
    <source>
        <dbReference type="ARBA" id="ARBA00022771"/>
    </source>
</evidence>
<feature type="compositionally biased region" description="Low complexity" evidence="9">
    <location>
        <begin position="189"/>
        <end position="218"/>
    </location>
</feature>
<reference evidence="11" key="1">
    <citation type="journal article" date="2014" name="Genome Announc.">
        <title>De novo whole-genome sequence and genome annotation of Lichtheimia ramosa.</title>
        <authorList>
            <person name="Linde J."/>
            <person name="Schwartze V."/>
            <person name="Binder U."/>
            <person name="Lass-Florl C."/>
            <person name="Voigt K."/>
            <person name="Horn F."/>
        </authorList>
    </citation>
    <scope>NUCLEOTIDE SEQUENCE</scope>
    <source>
        <strain evidence="11">JMRC FSU:6197</strain>
    </source>
</reference>
<feature type="region of interest" description="Disordered" evidence="9">
    <location>
        <begin position="236"/>
        <end position="255"/>
    </location>
</feature>
<feature type="compositionally biased region" description="Polar residues" evidence="9">
    <location>
        <begin position="1"/>
        <end position="12"/>
    </location>
</feature>
<dbReference type="GO" id="GO:0016020">
    <property type="term" value="C:membrane"/>
    <property type="evidence" value="ECO:0007669"/>
    <property type="project" value="UniProtKB-SubCell"/>
</dbReference>
<keyword evidence="4 8" id="KW-0863">Zinc-finger</keyword>
<dbReference type="AlphaFoldDB" id="A0A077WWP3"/>
<dbReference type="OrthoDB" id="8062037at2759"/>
<feature type="compositionally biased region" description="Polar residues" evidence="9">
    <location>
        <begin position="24"/>
        <end position="54"/>
    </location>
</feature>
<feature type="compositionally biased region" description="Low complexity" evidence="9">
    <location>
        <begin position="299"/>
        <end position="313"/>
    </location>
</feature>
<dbReference type="PROSITE" id="PS50089">
    <property type="entry name" value="ZF_RING_2"/>
    <property type="match status" value="1"/>
</dbReference>
<evidence type="ECO:0000259" key="10">
    <source>
        <dbReference type="PROSITE" id="PS50089"/>
    </source>
</evidence>
<feature type="domain" description="RING-type" evidence="10">
    <location>
        <begin position="421"/>
        <end position="463"/>
    </location>
</feature>
<dbReference type="FunFam" id="3.30.40.10:FF:000388">
    <property type="entry name" value="Putative RING zinc finger domain superfamily protein"/>
    <property type="match status" value="1"/>
</dbReference>
<dbReference type="InterPro" id="IPR013083">
    <property type="entry name" value="Znf_RING/FYVE/PHD"/>
</dbReference>
<keyword evidence="5" id="KW-0862">Zinc</keyword>
<keyword evidence="7" id="KW-0472">Membrane</keyword>
<keyword evidence="3" id="KW-0479">Metal-binding</keyword>
<gene>
    <name evidence="11" type="ORF">LRAMOSA03500</name>
</gene>
<accession>A0A077WWP3</accession>
<dbReference type="InterPro" id="IPR051653">
    <property type="entry name" value="E3_ligase_sorting_rcpt"/>
</dbReference>
<feature type="region of interest" description="Disordered" evidence="9">
    <location>
        <begin position="298"/>
        <end position="345"/>
    </location>
</feature>